<dbReference type="OrthoDB" id="271119at2759"/>
<dbReference type="RefSeq" id="XP_067178421.1">
    <property type="nucleotide sequence ID" value="XM_067322558.1"/>
</dbReference>
<gene>
    <name evidence="1" type="ORF">LSCM1_05082</name>
</gene>
<organism evidence="1 2">
    <name type="scientific">Leishmania martiniquensis</name>
    <dbReference type="NCBI Taxonomy" id="1580590"/>
    <lineage>
        <taxon>Eukaryota</taxon>
        <taxon>Discoba</taxon>
        <taxon>Euglenozoa</taxon>
        <taxon>Kinetoplastea</taxon>
        <taxon>Metakinetoplastina</taxon>
        <taxon>Trypanosomatida</taxon>
        <taxon>Trypanosomatidae</taxon>
        <taxon>Leishmaniinae</taxon>
        <taxon>Leishmania</taxon>
    </lineage>
</organism>
<dbReference type="GeneID" id="92515070"/>
<proteinExistence type="predicted"/>
<sequence length="254" mass="28492">MPPRKVDAQVSAVERIAERPSVLDVALAKIDVKQYDPAYPFQLRAVFCGRKKNPSFDDAWEKLAFESKLQCDQVNPFFDASQSKKLGSLIIDYGEYFVLVVEGPEGYVFRFAEEMTSVQPVDTSSVRILFLDDDVPNTICPDITLIDKVPPSSLAVRSSEKSTEEITQGVIHDVSSLAELASHSSSQVGRAKSVFTDNAKVNYPKLFPKIEMLEAYIKSDSFFTLDEFVDSFCRPAHLVRDEEINHPPGDLLKY</sequence>
<reference evidence="2" key="1">
    <citation type="journal article" date="2021" name="Microbiol. Resour. Announc.">
        <title>LGAAP: Leishmaniinae Genome Assembly and Annotation Pipeline.</title>
        <authorList>
            <person name="Almutairi H."/>
            <person name="Urbaniak M.D."/>
            <person name="Bates M.D."/>
            <person name="Jariyapan N."/>
            <person name="Kwakye-Nuako G."/>
            <person name="Thomaz-Soccol V."/>
            <person name="Al-Salem W.S."/>
            <person name="Dillon R.J."/>
            <person name="Bates P.A."/>
            <person name="Gatherer D."/>
        </authorList>
    </citation>
    <scope>NUCLEOTIDE SEQUENCE [LARGE SCALE GENOMIC DNA]</scope>
</reference>
<reference evidence="2" key="2">
    <citation type="journal article" date="2021" name="Sci. Data">
        <title>Chromosome-scale genome sequencing, assembly and annotation of six genomes from subfamily Leishmaniinae.</title>
        <authorList>
            <person name="Almutairi H."/>
            <person name="Urbaniak M.D."/>
            <person name="Bates M.D."/>
            <person name="Jariyapan N."/>
            <person name="Kwakye-Nuako G."/>
            <person name="Thomaz Soccol V."/>
            <person name="Al-Salem W.S."/>
            <person name="Dillon R.J."/>
            <person name="Bates P.A."/>
            <person name="Gatherer D."/>
        </authorList>
    </citation>
    <scope>NUCLEOTIDE SEQUENCE [LARGE SCALE GENOMIC DNA]</scope>
</reference>
<dbReference type="InterPro" id="IPR055308">
    <property type="entry name" value="TEX47-like"/>
</dbReference>
<dbReference type="Pfam" id="PF24787">
    <property type="entry name" value="TEX47"/>
    <property type="match status" value="1"/>
</dbReference>
<name>A0A836HA90_9TRYP</name>
<protein>
    <submittedName>
        <fullName evidence="1">Uncharacterized protein</fullName>
    </submittedName>
</protein>
<dbReference type="SMR" id="A0A836HA90"/>
<evidence type="ECO:0000313" key="2">
    <source>
        <dbReference type="Proteomes" id="UP000673552"/>
    </source>
</evidence>
<dbReference type="EMBL" id="JAFEUZ010000024">
    <property type="protein sequence ID" value="KAG5477783.1"/>
    <property type="molecule type" value="Genomic_DNA"/>
</dbReference>
<dbReference type="Proteomes" id="UP000673552">
    <property type="component" value="Unassembled WGS sequence"/>
</dbReference>
<accession>A0A836HA90</accession>
<evidence type="ECO:0000313" key="1">
    <source>
        <dbReference type="EMBL" id="KAG5477783.1"/>
    </source>
</evidence>
<dbReference type="KEGG" id="lmat:92515070"/>
<comment type="caution">
    <text evidence="1">The sequence shown here is derived from an EMBL/GenBank/DDBJ whole genome shotgun (WGS) entry which is preliminary data.</text>
</comment>
<keyword evidence="2" id="KW-1185">Reference proteome</keyword>
<dbReference type="AlphaFoldDB" id="A0A836HA90"/>